<keyword evidence="2" id="KW-1185">Reference proteome</keyword>
<evidence type="ECO:0000313" key="1">
    <source>
        <dbReference type="EMBL" id="QNN57621.1"/>
    </source>
</evidence>
<dbReference type="Proteomes" id="UP000515811">
    <property type="component" value="Chromosome"/>
</dbReference>
<protein>
    <recommendedName>
        <fullName evidence="3">Serine/threonine protein kinase</fullName>
    </recommendedName>
</protein>
<gene>
    <name evidence="1" type="ORF">H9K76_01610</name>
</gene>
<evidence type="ECO:0008006" key="3">
    <source>
        <dbReference type="Google" id="ProtNLM"/>
    </source>
</evidence>
<accession>A0A7G9RPU6</accession>
<dbReference type="KEGG" id="drg:H9K76_01610"/>
<evidence type="ECO:0000313" key="2">
    <source>
        <dbReference type="Proteomes" id="UP000515811"/>
    </source>
</evidence>
<sequence length="284" mass="31824">MASFRCPAPFSLFALPPIDPPMDFDAFLEEHLHTQSKNIQRYEVDGQWFWIKRTGPLIPAWRYRILRVLRALLNEPVLGPVVNHGGREAIATEVRRLKDLAARGIRVPALLASQDDGFIMSHLGVAGHDVPSLGNKIRAMVPEGAPGVMPLWRQGLAMIDQVHRSGTALSQAFARNMVVCPDGELACVDFEDDPLAVLPLAVCQVRDALCYAHSTAIYLSHAGAQAEARAAWRQWLAQPERSPEFHTVLANTLARMRWLRFLPANRKLGRDTERLRAMWDLMQA</sequence>
<reference evidence="1 2" key="1">
    <citation type="submission" date="2020-08" db="EMBL/GenBank/DDBJ databases">
        <title>Genome sequence of Diaphorobacter ruginosibacter DSM 27467T.</title>
        <authorList>
            <person name="Hyun D.-W."/>
            <person name="Bae J.-W."/>
        </authorList>
    </citation>
    <scope>NUCLEOTIDE SEQUENCE [LARGE SCALE GENOMIC DNA]</scope>
    <source>
        <strain evidence="1 2">DSM 27467</strain>
    </source>
</reference>
<dbReference type="EMBL" id="CP060714">
    <property type="protein sequence ID" value="QNN57621.1"/>
    <property type="molecule type" value="Genomic_DNA"/>
</dbReference>
<organism evidence="1 2">
    <name type="scientific">Diaphorobacter ruginosibacter</name>
    <dbReference type="NCBI Taxonomy" id="1715720"/>
    <lineage>
        <taxon>Bacteria</taxon>
        <taxon>Pseudomonadati</taxon>
        <taxon>Pseudomonadota</taxon>
        <taxon>Betaproteobacteria</taxon>
        <taxon>Burkholderiales</taxon>
        <taxon>Comamonadaceae</taxon>
        <taxon>Diaphorobacter</taxon>
    </lineage>
</organism>
<proteinExistence type="predicted"/>
<dbReference type="AlphaFoldDB" id="A0A7G9RPU6"/>
<name>A0A7G9RPU6_9BURK</name>